<dbReference type="Pfam" id="PF01564">
    <property type="entry name" value="Spermine_synth"/>
    <property type="match status" value="1"/>
</dbReference>
<dbReference type="SUPFAM" id="SSF53335">
    <property type="entry name" value="S-adenosyl-L-methionine-dependent methyltransferases"/>
    <property type="match status" value="1"/>
</dbReference>
<proteinExistence type="predicted"/>
<evidence type="ECO:0000313" key="1">
    <source>
        <dbReference type="EMBL" id="PWE23551.1"/>
    </source>
</evidence>
<dbReference type="Gene3D" id="3.40.50.150">
    <property type="entry name" value="Vaccinia Virus protein VP39"/>
    <property type="match status" value="2"/>
</dbReference>
<gene>
    <name evidence="1" type="ORF">DF188_02435</name>
</gene>
<name>A0A2U2C3G0_9BACT</name>
<dbReference type="EMBL" id="QEYI01000001">
    <property type="protein sequence ID" value="PWE23551.1"/>
    <property type="molecule type" value="Genomic_DNA"/>
</dbReference>
<evidence type="ECO:0000313" key="2">
    <source>
        <dbReference type="Proteomes" id="UP000245014"/>
    </source>
</evidence>
<sequence length="182" mass="20658">MNNNKIFAEMMINIPLCTHYEAKEVLVLGTIDDAIVNEAKKHSDESNITFSNLDILKQKEEKSVDTIILTDIKLDFQTLSDIFRVLKSDGILTFSSSFYSKDIEALKNDLEVAGKLFWIVMPFSFGHTTSIIASKKYHPTADLNLNRAEFLEDMNYYSAEIHSASFVFPAKVHKELTGIAKR</sequence>
<dbReference type="RefSeq" id="WP_109065370.1">
    <property type="nucleotide sequence ID" value="NZ_JAUQUJ010000003.1"/>
</dbReference>
<organism evidence="1 2">
    <name type="scientific">Aliarcobacter skirrowii</name>
    <dbReference type="NCBI Taxonomy" id="28200"/>
    <lineage>
        <taxon>Bacteria</taxon>
        <taxon>Pseudomonadati</taxon>
        <taxon>Campylobacterota</taxon>
        <taxon>Epsilonproteobacteria</taxon>
        <taxon>Campylobacterales</taxon>
        <taxon>Arcobacteraceae</taxon>
        <taxon>Aliarcobacter</taxon>
    </lineage>
</organism>
<comment type="caution">
    <text evidence="1">The sequence shown here is derived from an EMBL/GenBank/DDBJ whole genome shotgun (WGS) entry which is preliminary data.</text>
</comment>
<dbReference type="Proteomes" id="UP000245014">
    <property type="component" value="Unassembled WGS sequence"/>
</dbReference>
<dbReference type="STRING" id="28200.GCA_001572935_01676"/>
<dbReference type="InterPro" id="IPR029063">
    <property type="entry name" value="SAM-dependent_MTases_sf"/>
</dbReference>
<protein>
    <submittedName>
        <fullName evidence="1">Spermidine synthase</fullName>
    </submittedName>
</protein>
<reference evidence="1 2" key="1">
    <citation type="submission" date="2018-05" db="EMBL/GenBank/DDBJ databases">
        <title>Antimicrobial susceptibility testing and genomic analysis of Arcobacter skirrowii strains and one Arcobacter butzleri isolated from German poultry farms.</title>
        <authorList>
            <person name="Haenel I."/>
            <person name="Hotzel H."/>
            <person name="Tomaso H."/>
            <person name="Busch A."/>
        </authorList>
    </citation>
    <scope>NUCLEOTIDE SEQUENCE [LARGE SCALE GENOMIC DNA]</scope>
    <source>
        <strain evidence="2">v</strain>
    </source>
</reference>
<accession>A0A2U2C3G0</accession>
<dbReference type="AlphaFoldDB" id="A0A2U2C3G0"/>